<evidence type="ECO:0000256" key="4">
    <source>
        <dbReference type="ARBA" id="ARBA00022840"/>
    </source>
</evidence>
<dbReference type="InterPro" id="IPR023192">
    <property type="entry name" value="TGS-like_dom_sf"/>
</dbReference>
<keyword evidence="3" id="KW-0547">Nucleotide-binding</keyword>
<dbReference type="InterPro" id="IPR006073">
    <property type="entry name" value="GTP-bd"/>
</dbReference>
<dbReference type="PROSITE" id="PS51710">
    <property type="entry name" value="G_OBG"/>
    <property type="match status" value="1"/>
</dbReference>
<name>A0ABQ7HYI1_9MICR</name>
<dbReference type="CDD" id="cd04867">
    <property type="entry name" value="TGS_YchF_OLA1"/>
    <property type="match status" value="1"/>
</dbReference>
<dbReference type="InterPro" id="IPR027417">
    <property type="entry name" value="P-loop_NTPase"/>
</dbReference>
<dbReference type="InterPro" id="IPR012676">
    <property type="entry name" value="TGS-like"/>
</dbReference>
<dbReference type="EMBL" id="SBIQ01000117">
    <property type="protein sequence ID" value="KAF7683192.1"/>
    <property type="molecule type" value="Genomic_DNA"/>
</dbReference>
<reference evidence="7 8" key="1">
    <citation type="submission" date="2019-01" db="EMBL/GenBank/DDBJ databases">
        <title>Genomes sequencing and comparative genomics of infectious freshwater microsporidia, Cucumispora dikerogammari and Thelohania contejeani.</title>
        <authorList>
            <person name="Cormier A."/>
            <person name="Giraud I."/>
            <person name="Wattier R."/>
            <person name="Teixeira M."/>
            <person name="Grandjean F."/>
            <person name="Rigaud T."/>
            <person name="Cordaux R."/>
        </authorList>
    </citation>
    <scope>NUCLEOTIDE SEQUENCE [LARGE SCALE GENOMIC DNA]</scope>
    <source>
        <strain evidence="7">T1</strain>
        <tissue evidence="7">Spores</tissue>
    </source>
</reference>
<evidence type="ECO:0000259" key="6">
    <source>
        <dbReference type="PROSITE" id="PS51880"/>
    </source>
</evidence>
<dbReference type="InterPro" id="IPR004095">
    <property type="entry name" value="TGS"/>
</dbReference>
<dbReference type="SUPFAM" id="SSF52540">
    <property type="entry name" value="P-loop containing nucleoside triphosphate hydrolases"/>
    <property type="match status" value="1"/>
</dbReference>
<evidence type="ECO:0000256" key="3">
    <source>
        <dbReference type="ARBA" id="ARBA00022741"/>
    </source>
</evidence>
<evidence type="ECO:0000256" key="1">
    <source>
        <dbReference type="ARBA" id="ARBA00001946"/>
    </source>
</evidence>
<keyword evidence="2" id="KW-0479">Metal-binding</keyword>
<dbReference type="InterPro" id="IPR013029">
    <property type="entry name" value="YchF_C"/>
</dbReference>
<dbReference type="Pfam" id="PF06071">
    <property type="entry name" value="YchF-GTPase_C"/>
    <property type="match status" value="1"/>
</dbReference>
<protein>
    <submittedName>
        <fullName evidence="7">Obg-like ATPase 1</fullName>
    </submittedName>
</protein>
<dbReference type="Pfam" id="PF01926">
    <property type="entry name" value="MMR_HSR1"/>
    <property type="match status" value="1"/>
</dbReference>
<evidence type="ECO:0000256" key="2">
    <source>
        <dbReference type="ARBA" id="ARBA00022723"/>
    </source>
</evidence>
<keyword evidence="8" id="KW-1185">Reference proteome</keyword>
<dbReference type="PROSITE" id="PS51880">
    <property type="entry name" value="TGS"/>
    <property type="match status" value="1"/>
</dbReference>
<comment type="caution">
    <text evidence="7">The sequence shown here is derived from an EMBL/GenBank/DDBJ whole genome shotgun (WGS) entry which is preliminary data.</text>
</comment>
<gene>
    <name evidence="7" type="primary">YchF1</name>
    <name evidence="7" type="ORF">TCON_1595</name>
</gene>
<dbReference type="InterPro" id="IPR004396">
    <property type="entry name" value="ATPase_YchF/OLA1"/>
</dbReference>
<dbReference type="InterPro" id="IPR031167">
    <property type="entry name" value="G_OBG"/>
</dbReference>
<dbReference type="Gene3D" id="3.10.20.30">
    <property type="match status" value="2"/>
</dbReference>
<dbReference type="PIRSF" id="PIRSF006641">
    <property type="entry name" value="CHP00092"/>
    <property type="match status" value="1"/>
</dbReference>
<feature type="domain" description="TGS" evidence="6">
    <location>
        <begin position="263"/>
        <end position="346"/>
    </location>
</feature>
<comment type="cofactor">
    <cofactor evidence="1">
        <name>Mg(2+)</name>
        <dbReference type="ChEBI" id="CHEBI:18420"/>
    </cofactor>
</comment>
<dbReference type="Gene3D" id="3.40.50.300">
    <property type="entry name" value="P-loop containing nucleotide triphosphate hydrolases"/>
    <property type="match status" value="2"/>
</dbReference>
<proteinExistence type="predicted"/>
<dbReference type="PANTHER" id="PTHR23305">
    <property type="entry name" value="OBG GTPASE FAMILY"/>
    <property type="match status" value="1"/>
</dbReference>
<dbReference type="PANTHER" id="PTHR23305:SF18">
    <property type="entry name" value="OBG-TYPE G DOMAIN-CONTAINING PROTEIN"/>
    <property type="match status" value="1"/>
</dbReference>
<dbReference type="Gene3D" id="1.10.150.300">
    <property type="entry name" value="TGS-like domain"/>
    <property type="match status" value="1"/>
</dbReference>
<keyword evidence="4" id="KW-0067">ATP-binding</keyword>
<feature type="domain" description="OBG-type G" evidence="5">
    <location>
        <begin position="14"/>
        <end position="263"/>
    </location>
</feature>
<dbReference type="SUPFAM" id="SSF81271">
    <property type="entry name" value="TGS-like"/>
    <property type="match status" value="1"/>
</dbReference>
<evidence type="ECO:0000259" key="5">
    <source>
        <dbReference type="PROSITE" id="PS51710"/>
    </source>
</evidence>
<evidence type="ECO:0000313" key="8">
    <source>
        <dbReference type="Proteomes" id="UP001516464"/>
    </source>
</evidence>
<dbReference type="PRINTS" id="PR00326">
    <property type="entry name" value="GTP1OBG"/>
</dbReference>
<evidence type="ECO:0000313" key="7">
    <source>
        <dbReference type="EMBL" id="KAF7683192.1"/>
    </source>
</evidence>
<dbReference type="Proteomes" id="UP001516464">
    <property type="component" value="Unassembled WGS sequence"/>
</dbReference>
<organism evidence="7 8">
    <name type="scientific">Astathelohania contejeani</name>
    <dbReference type="NCBI Taxonomy" id="164912"/>
    <lineage>
        <taxon>Eukaryota</taxon>
        <taxon>Fungi</taxon>
        <taxon>Fungi incertae sedis</taxon>
        <taxon>Microsporidia</taxon>
        <taxon>Astathelohaniidae</taxon>
        <taxon>Astathelohania</taxon>
    </lineage>
</organism>
<dbReference type="InterPro" id="IPR012675">
    <property type="entry name" value="Beta-grasp_dom_sf"/>
</dbReference>
<accession>A0ABQ7HYI1</accession>
<sequence length="352" mass="39502">MSLHFSRAGKSHNLSMGIVGLPNVGKSSLFNALTSNNVPAENYPFCTIDPTEGRIQIDDERIDLLVELYKPKNVVKAYLSVIDIAGLVKGASTGLGLGNNFLEHIKRVDAIFHVVRCFEDQDIGHCEQDINPLRDIEIINDELRLKDLEFVTKRIEAVRRSDPKALACLEKIKKLLDATGSIKIPHSADEFTQDEIVYINTLNLLTCKNIVYLANVSASNYKERKVNKHLKSILSYKPIPFNPDLIDATFIKKIVTAGYQSLNLINFFTAGADEVKSWTVRKGSKAPQAAGVIHSDFEKYFIMADVMKFSDLKELGSEREVKKNGKYLQRGKTYVVEDGDIILFKANPPRKK</sequence>